<keyword evidence="3" id="KW-1185">Reference proteome</keyword>
<feature type="compositionally biased region" description="Polar residues" evidence="1">
    <location>
        <begin position="73"/>
        <end position="82"/>
    </location>
</feature>
<dbReference type="EMBL" id="BLLF01000896">
    <property type="protein sequence ID" value="GFH15761.1"/>
    <property type="molecule type" value="Genomic_DNA"/>
</dbReference>
<sequence>ALLTGDAKWGSALAVGGAFAAEAIMVTHDNQEFIGRTAIIRRLNAGMEQFLKMLGVEAVDVEGGEGAGEGASDLSTPANQAGGQAALVQQKEAAGRKQLLEQLAARAGQ</sequence>
<evidence type="ECO:0000256" key="1">
    <source>
        <dbReference type="SAM" id="MobiDB-lite"/>
    </source>
</evidence>
<evidence type="ECO:0000313" key="3">
    <source>
        <dbReference type="Proteomes" id="UP000485058"/>
    </source>
</evidence>
<gene>
    <name evidence="2" type="ORF">HaLaN_12052</name>
</gene>
<dbReference type="Proteomes" id="UP000485058">
    <property type="component" value="Unassembled WGS sequence"/>
</dbReference>
<evidence type="ECO:0000313" key="2">
    <source>
        <dbReference type="EMBL" id="GFH15761.1"/>
    </source>
</evidence>
<accession>A0A699Z169</accession>
<comment type="caution">
    <text evidence="2">The sequence shown here is derived from an EMBL/GenBank/DDBJ whole genome shotgun (WGS) entry which is preliminary data.</text>
</comment>
<feature type="non-terminal residue" evidence="2">
    <location>
        <position position="1"/>
    </location>
</feature>
<proteinExistence type="predicted"/>
<dbReference type="AlphaFoldDB" id="A0A699Z169"/>
<protein>
    <submittedName>
        <fullName evidence="2">Uncharacterized protein</fullName>
    </submittedName>
</protein>
<feature type="region of interest" description="Disordered" evidence="1">
    <location>
        <begin position="65"/>
        <end position="87"/>
    </location>
</feature>
<reference evidence="2 3" key="1">
    <citation type="submission" date="2020-02" db="EMBL/GenBank/DDBJ databases">
        <title>Draft genome sequence of Haematococcus lacustris strain NIES-144.</title>
        <authorList>
            <person name="Morimoto D."/>
            <person name="Nakagawa S."/>
            <person name="Yoshida T."/>
            <person name="Sawayama S."/>
        </authorList>
    </citation>
    <scope>NUCLEOTIDE SEQUENCE [LARGE SCALE GENOMIC DNA]</scope>
    <source>
        <strain evidence="2 3">NIES-144</strain>
    </source>
</reference>
<feature type="non-terminal residue" evidence="2">
    <location>
        <position position="109"/>
    </location>
</feature>
<name>A0A699Z169_HAELA</name>
<organism evidence="2 3">
    <name type="scientific">Haematococcus lacustris</name>
    <name type="common">Green alga</name>
    <name type="synonym">Haematococcus pluvialis</name>
    <dbReference type="NCBI Taxonomy" id="44745"/>
    <lineage>
        <taxon>Eukaryota</taxon>
        <taxon>Viridiplantae</taxon>
        <taxon>Chlorophyta</taxon>
        <taxon>core chlorophytes</taxon>
        <taxon>Chlorophyceae</taxon>
        <taxon>CS clade</taxon>
        <taxon>Chlamydomonadales</taxon>
        <taxon>Haematococcaceae</taxon>
        <taxon>Haematococcus</taxon>
    </lineage>
</organism>